<feature type="compositionally biased region" description="Basic and acidic residues" evidence="1">
    <location>
        <begin position="245"/>
        <end position="257"/>
    </location>
</feature>
<feature type="region of interest" description="Disordered" evidence="1">
    <location>
        <begin position="85"/>
        <end position="134"/>
    </location>
</feature>
<feature type="compositionally biased region" description="Basic residues" evidence="1">
    <location>
        <begin position="551"/>
        <end position="565"/>
    </location>
</feature>
<dbReference type="Proteomes" id="UP000053558">
    <property type="component" value="Unassembled WGS sequence"/>
</dbReference>
<feature type="region of interest" description="Disordered" evidence="1">
    <location>
        <begin position="546"/>
        <end position="595"/>
    </location>
</feature>
<dbReference type="RefSeq" id="XP_007769828.1">
    <property type="nucleotide sequence ID" value="XM_007771638.1"/>
</dbReference>
<dbReference type="KEGG" id="cput:CONPUDRAFT_74151"/>
<dbReference type="OrthoDB" id="3223825at2759"/>
<keyword evidence="3" id="KW-1185">Reference proteome</keyword>
<organism evidence="2 3">
    <name type="scientific">Coniophora puteana (strain RWD-64-598)</name>
    <name type="common">Brown rot fungus</name>
    <dbReference type="NCBI Taxonomy" id="741705"/>
    <lineage>
        <taxon>Eukaryota</taxon>
        <taxon>Fungi</taxon>
        <taxon>Dikarya</taxon>
        <taxon>Basidiomycota</taxon>
        <taxon>Agaricomycotina</taxon>
        <taxon>Agaricomycetes</taxon>
        <taxon>Agaricomycetidae</taxon>
        <taxon>Boletales</taxon>
        <taxon>Coniophorineae</taxon>
        <taxon>Coniophoraceae</taxon>
        <taxon>Coniophora</taxon>
    </lineage>
</organism>
<feature type="region of interest" description="Disordered" evidence="1">
    <location>
        <begin position="1"/>
        <end position="47"/>
    </location>
</feature>
<dbReference type="EMBL" id="JH711580">
    <property type="protein sequence ID" value="EIW79815.1"/>
    <property type="molecule type" value="Genomic_DNA"/>
</dbReference>
<evidence type="ECO:0000256" key="1">
    <source>
        <dbReference type="SAM" id="MobiDB-lite"/>
    </source>
</evidence>
<protein>
    <submittedName>
        <fullName evidence="2">Uncharacterized protein</fullName>
    </submittedName>
</protein>
<name>A0A5M3MMA3_CONPW</name>
<dbReference type="AlphaFoldDB" id="A0A5M3MMA3"/>
<dbReference type="GeneID" id="19209197"/>
<gene>
    <name evidence="2" type="ORF">CONPUDRAFT_74151</name>
</gene>
<feature type="region of interest" description="Disordered" evidence="1">
    <location>
        <begin position="182"/>
        <end position="257"/>
    </location>
</feature>
<sequence length="595" mass="67002">MHSAQDFFHPQGNGGLQGSPYQYPPQAPGNTPNAMNPPTRSGYHANGLPAYQYSNASLHPYGHWVNYPPPGASQHPSLQYSPFQQLPIYSVPPPPTQYTPPGLLSPRQQRSPSPQIAHLPGAGLPYNSSPHSQYSELHLPAAGSVSPHAVNTSDAVQDPHEQAIEDSAREAAMAACQWRLSLPPAGDPVENVDEDDEDDADEDDEDDEDEDASLDPPANESWSERNPNHPVLPTRAKRPPLTPEQKIERDARREQKAQRYEALRKDIHKLLIPPGEIERLHALHDIPVKTIEDMVFRMQDKKNRTVRLYNAKLHHEKTKITYPHNLLEGLTAAEKTKYLHAFIKAKAYTEEEDTEMLRALEEHRNRVNGSVRCSNCAASQEFTHASSKCIQTFDACRTHTGSYGAMFLVRGHVNDPMQPIAYATDNSEDFFERVFGKTLGEIARLYEQWACTQDENLDERERRNKLVANQTHCASAITEQLQYMTGASTKMNYKNYQKKIVETHGIKVVGWPDGMTMRRPHLITTVDDIRRLREALDSEKCYWESLDGKRNSKASSRKSSGKRKRQPEPKPAATKKGRKAASPKSSEFIDDSSEE</sequence>
<feature type="compositionally biased region" description="Acidic residues" evidence="1">
    <location>
        <begin position="190"/>
        <end position="213"/>
    </location>
</feature>
<feature type="compositionally biased region" description="Polar residues" evidence="1">
    <location>
        <begin position="28"/>
        <end position="39"/>
    </location>
</feature>
<comment type="caution">
    <text evidence="2">The sequence shown here is derived from an EMBL/GenBank/DDBJ whole genome shotgun (WGS) entry which is preliminary data.</text>
</comment>
<reference evidence="3" key="1">
    <citation type="journal article" date="2012" name="Science">
        <title>The Paleozoic origin of enzymatic lignin decomposition reconstructed from 31 fungal genomes.</title>
        <authorList>
            <person name="Floudas D."/>
            <person name="Binder M."/>
            <person name="Riley R."/>
            <person name="Barry K."/>
            <person name="Blanchette R.A."/>
            <person name="Henrissat B."/>
            <person name="Martinez A.T."/>
            <person name="Otillar R."/>
            <person name="Spatafora J.W."/>
            <person name="Yadav J.S."/>
            <person name="Aerts A."/>
            <person name="Benoit I."/>
            <person name="Boyd A."/>
            <person name="Carlson A."/>
            <person name="Copeland A."/>
            <person name="Coutinho P.M."/>
            <person name="de Vries R.P."/>
            <person name="Ferreira P."/>
            <person name="Findley K."/>
            <person name="Foster B."/>
            <person name="Gaskell J."/>
            <person name="Glotzer D."/>
            <person name="Gorecki P."/>
            <person name="Heitman J."/>
            <person name="Hesse C."/>
            <person name="Hori C."/>
            <person name="Igarashi K."/>
            <person name="Jurgens J.A."/>
            <person name="Kallen N."/>
            <person name="Kersten P."/>
            <person name="Kohler A."/>
            <person name="Kuees U."/>
            <person name="Kumar T.K.A."/>
            <person name="Kuo A."/>
            <person name="LaButti K."/>
            <person name="Larrondo L.F."/>
            <person name="Lindquist E."/>
            <person name="Ling A."/>
            <person name="Lombard V."/>
            <person name="Lucas S."/>
            <person name="Lundell T."/>
            <person name="Martin R."/>
            <person name="McLaughlin D.J."/>
            <person name="Morgenstern I."/>
            <person name="Morin E."/>
            <person name="Murat C."/>
            <person name="Nagy L.G."/>
            <person name="Nolan M."/>
            <person name="Ohm R.A."/>
            <person name="Patyshakuliyeva A."/>
            <person name="Rokas A."/>
            <person name="Ruiz-Duenas F.J."/>
            <person name="Sabat G."/>
            <person name="Salamov A."/>
            <person name="Samejima M."/>
            <person name="Schmutz J."/>
            <person name="Slot J.C."/>
            <person name="St John F."/>
            <person name="Stenlid J."/>
            <person name="Sun H."/>
            <person name="Sun S."/>
            <person name="Syed K."/>
            <person name="Tsang A."/>
            <person name="Wiebenga A."/>
            <person name="Young D."/>
            <person name="Pisabarro A."/>
            <person name="Eastwood D.C."/>
            <person name="Martin F."/>
            <person name="Cullen D."/>
            <person name="Grigoriev I.V."/>
            <person name="Hibbett D.S."/>
        </authorList>
    </citation>
    <scope>NUCLEOTIDE SEQUENCE [LARGE SCALE GENOMIC DNA]</scope>
    <source>
        <strain evidence="3">RWD-64-598 SS2</strain>
    </source>
</reference>
<evidence type="ECO:0000313" key="2">
    <source>
        <dbReference type="EMBL" id="EIW79815.1"/>
    </source>
</evidence>
<accession>A0A5M3MMA3</accession>
<evidence type="ECO:0000313" key="3">
    <source>
        <dbReference type="Proteomes" id="UP000053558"/>
    </source>
</evidence>
<proteinExistence type="predicted"/>